<comment type="caution">
    <text evidence="1">The sequence shown here is derived from an EMBL/GenBank/DDBJ whole genome shotgun (WGS) entry which is preliminary data.</text>
</comment>
<name>A0A699XEU3_TANCI</name>
<feature type="non-terminal residue" evidence="1">
    <location>
        <position position="1"/>
    </location>
</feature>
<sequence>AEAYNLDLDPQEKVLSMMDVNEEVHVDVEEVLEVVKATKLMTKVVTTARATKVSVPRKRRGVIIQDPEETTTKATMQPKV</sequence>
<organism evidence="1">
    <name type="scientific">Tanacetum cinerariifolium</name>
    <name type="common">Dalmatian daisy</name>
    <name type="synonym">Chrysanthemum cinerariifolium</name>
    <dbReference type="NCBI Taxonomy" id="118510"/>
    <lineage>
        <taxon>Eukaryota</taxon>
        <taxon>Viridiplantae</taxon>
        <taxon>Streptophyta</taxon>
        <taxon>Embryophyta</taxon>
        <taxon>Tracheophyta</taxon>
        <taxon>Spermatophyta</taxon>
        <taxon>Magnoliopsida</taxon>
        <taxon>eudicotyledons</taxon>
        <taxon>Gunneridae</taxon>
        <taxon>Pentapetalae</taxon>
        <taxon>asterids</taxon>
        <taxon>campanulids</taxon>
        <taxon>Asterales</taxon>
        <taxon>Asteraceae</taxon>
        <taxon>Asteroideae</taxon>
        <taxon>Anthemideae</taxon>
        <taxon>Anthemidinae</taxon>
        <taxon>Tanacetum</taxon>
    </lineage>
</organism>
<protein>
    <submittedName>
        <fullName evidence="1">Uncharacterized protein</fullName>
    </submittedName>
</protein>
<proteinExistence type="predicted"/>
<accession>A0A699XEU3</accession>
<dbReference type="EMBL" id="BKCJ011855265">
    <property type="protein sequence ID" value="GFD58622.1"/>
    <property type="molecule type" value="Genomic_DNA"/>
</dbReference>
<gene>
    <name evidence="1" type="ORF">Tci_930591</name>
</gene>
<dbReference type="AlphaFoldDB" id="A0A699XEU3"/>
<evidence type="ECO:0000313" key="1">
    <source>
        <dbReference type="EMBL" id="GFD58622.1"/>
    </source>
</evidence>
<reference evidence="1" key="1">
    <citation type="journal article" date="2019" name="Sci. Rep.">
        <title>Draft genome of Tanacetum cinerariifolium, the natural source of mosquito coil.</title>
        <authorList>
            <person name="Yamashiro T."/>
            <person name="Shiraishi A."/>
            <person name="Satake H."/>
            <person name="Nakayama K."/>
        </authorList>
    </citation>
    <scope>NUCLEOTIDE SEQUENCE</scope>
</reference>